<evidence type="ECO:0000313" key="4">
    <source>
        <dbReference type="Proteomes" id="UP000704341"/>
    </source>
</evidence>
<feature type="chain" id="PRO_5045675664" description="YSIRK-type signal peptide-containing protein" evidence="2">
    <location>
        <begin position="48"/>
        <end position="339"/>
    </location>
</feature>
<feature type="compositionally biased region" description="Polar residues" evidence="1">
    <location>
        <begin position="154"/>
        <end position="167"/>
    </location>
</feature>
<evidence type="ECO:0008006" key="5">
    <source>
        <dbReference type="Google" id="ProtNLM"/>
    </source>
</evidence>
<reference evidence="3 4" key="1">
    <citation type="submission" date="2018-07" db="EMBL/GenBank/DDBJ databases">
        <title>Phylogenomic Insights into understanding Host Adaptation of Lactobacillus reuteri by a novel species, Lactobacillus spp. M31.</title>
        <authorList>
            <person name="Sharma S."/>
            <person name="Patil P."/>
            <person name="Korpole S."/>
            <person name="Patil P.B."/>
        </authorList>
    </citation>
    <scope>NUCLEOTIDE SEQUENCE [LARGE SCALE GENOMIC DNA]</scope>
    <source>
        <strain evidence="3 4">M31</strain>
    </source>
</reference>
<dbReference type="Proteomes" id="UP000704341">
    <property type="component" value="Unassembled WGS sequence"/>
</dbReference>
<accession>A0ABR8P707</accession>
<organism evidence="3 4">
    <name type="scientific">Limosilactobacillus walteri</name>
    <dbReference type="NCBI Taxonomy" id="2268022"/>
    <lineage>
        <taxon>Bacteria</taxon>
        <taxon>Bacillati</taxon>
        <taxon>Bacillota</taxon>
        <taxon>Bacilli</taxon>
        <taxon>Lactobacillales</taxon>
        <taxon>Lactobacillaceae</taxon>
        <taxon>Limosilactobacillus</taxon>
    </lineage>
</organism>
<dbReference type="EMBL" id="QORN01000018">
    <property type="protein sequence ID" value="MBD5806467.1"/>
    <property type="molecule type" value="Genomic_DNA"/>
</dbReference>
<evidence type="ECO:0000256" key="1">
    <source>
        <dbReference type="SAM" id="MobiDB-lite"/>
    </source>
</evidence>
<sequence>MLSSNNQSGQITAAVANDQRKAVKKLTVGVSSILLGFAFAGATTAHADTTTQPVDDAEHISATAANQTINNSAQVLKTAAATSATDVNSAATSTMQNSASSVNSAVAAASAVSNTSDTVAATSQSTSTKSGEQQAATAADNYEAAVNATLKEVTPSSTPASASDVANSASTAQTASSAASQSSQAQASTAIENPEVAAVPMTNYDVQPYSQAQREANAQAGLKIATDFVNILTAPTLTAKIGQGITFIKDTVNLITRHPLAYQRYQCMTARQIRLANQQHALALKQKQMEAQHKAQWKINFIISQQRFLANWQQRLAIQRQTMVGYLRANTNISSFAFA</sequence>
<feature type="region of interest" description="Disordered" evidence="1">
    <location>
        <begin position="153"/>
        <end position="189"/>
    </location>
</feature>
<feature type="signal peptide" evidence="2">
    <location>
        <begin position="1"/>
        <end position="47"/>
    </location>
</feature>
<proteinExistence type="predicted"/>
<keyword evidence="4" id="KW-1185">Reference proteome</keyword>
<comment type="caution">
    <text evidence="3">The sequence shown here is derived from an EMBL/GenBank/DDBJ whole genome shotgun (WGS) entry which is preliminary data.</text>
</comment>
<protein>
    <recommendedName>
        <fullName evidence="5">YSIRK-type signal peptide-containing protein</fullName>
    </recommendedName>
</protein>
<evidence type="ECO:0000256" key="2">
    <source>
        <dbReference type="SAM" id="SignalP"/>
    </source>
</evidence>
<dbReference type="RefSeq" id="WP_191667950.1">
    <property type="nucleotide sequence ID" value="NZ_QORN01000018.1"/>
</dbReference>
<feature type="compositionally biased region" description="Low complexity" evidence="1">
    <location>
        <begin position="168"/>
        <end position="189"/>
    </location>
</feature>
<gene>
    <name evidence="3" type="ORF">DTK66_04955</name>
</gene>
<evidence type="ECO:0000313" key="3">
    <source>
        <dbReference type="EMBL" id="MBD5806467.1"/>
    </source>
</evidence>
<keyword evidence="2" id="KW-0732">Signal</keyword>
<name>A0ABR8P707_9LACO</name>